<name>A0A9J6G7Z3_HAELO</name>
<evidence type="ECO:0000313" key="1">
    <source>
        <dbReference type="EMBL" id="KAH9371562.1"/>
    </source>
</evidence>
<sequence>MNFKLFDGLASTYKSKREKEKKREKVRDELRKKLSQFDLEHKSRRAGNAEAGGVSLVAGLSLK</sequence>
<gene>
    <name evidence="1" type="ORF">HPB48_012026</name>
</gene>
<evidence type="ECO:0000313" key="2">
    <source>
        <dbReference type="Proteomes" id="UP000821853"/>
    </source>
</evidence>
<dbReference type="AlphaFoldDB" id="A0A9J6G7Z3"/>
<dbReference type="VEuPathDB" id="VectorBase:HLOH_064171"/>
<comment type="caution">
    <text evidence="1">The sequence shown here is derived from an EMBL/GenBank/DDBJ whole genome shotgun (WGS) entry which is preliminary data.</text>
</comment>
<keyword evidence="2" id="KW-1185">Reference proteome</keyword>
<organism evidence="1 2">
    <name type="scientific">Haemaphysalis longicornis</name>
    <name type="common">Bush tick</name>
    <dbReference type="NCBI Taxonomy" id="44386"/>
    <lineage>
        <taxon>Eukaryota</taxon>
        <taxon>Metazoa</taxon>
        <taxon>Ecdysozoa</taxon>
        <taxon>Arthropoda</taxon>
        <taxon>Chelicerata</taxon>
        <taxon>Arachnida</taxon>
        <taxon>Acari</taxon>
        <taxon>Parasitiformes</taxon>
        <taxon>Ixodida</taxon>
        <taxon>Ixodoidea</taxon>
        <taxon>Ixodidae</taxon>
        <taxon>Haemaphysalinae</taxon>
        <taxon>Haemaphysalis</taxon>
    </lineage>
</organism>
<accession>A0A9J6G7Z3</accession>
<protein>
    <submittedName>
        <fullName evidence="1">Uncharacterized protein</fullName>
    </submittedName>
</protein>
<dbReference type="EMBL" id="JABSTR010000005">
    <property type="protein sequence ID" value="KAH9371562.1"/>
    <property type="molecule type" value="Genomic_DNA"/>
</dbReference>
<dbReference type="Proteomes" id="UP000821853">
    <property type="component" value="Chromosome 3"/>
</dbReference>
<reference evidence="1 2" key="1">
    <citation type="journal article" date="2020" name="Cell">
        <title>Large-Scale Comparative Analyses of Tick Genomes Elucidate Their Genetic Diversity and Vector Capacities.</title>
        <authorList>
            <consortium name="Tick Genome and Microbiome Consortium (TIGMIC)"/>
            <person name="Jia N."/>
            <person name="Wang J."/>
            <person name="Shi W."/>
            <person name="Du L."/>
            <person name="Sun Y."/>
            <person name="Zhan W."/>
            <person name="Jiang J.F."/>
            <person name="Wang Q."/>
            <person name="Zhang B."/>
            <person name="Ji P."/>
            <person name="Bell-Sakyi L."/>
            <person name="Cui X.M."/>
            <person name="Yuan T.T."/>
            <person name="Jiang B.G."/>
            <person name="Yang W.F."/>
            <person name="Lam T.T."/>
            <person name="Chang Q.C."/>
            <person name="Ding S.J."/>
            <person name="Wang X.J."/>
            <person name="Zhu J.G."/>
            <person name="Ruan X.D."/>
            <person name="Zhao L."/>
            <person name="Wei J.T."/>
            <person name="Ye R.Z."/>
            <person name="Que T.C."/>
            <person name="Du C.H."/>
            <person name="Zhou Y.H."/>
            <person name="Cheng J.X."/>
            <person name="Dai P.F."/>
            <person name="Guo W.B."/>
            <person name="Han X.H."/>
            <person name="Huang E.J."/>
            <person name="Li L.F."/>
            <person name="Wei W."/>
            <person name="Gao Y.C."/>
            <person name="Liu J.Z."/>
            <person name="Shao H.Z."/>
            <person name="Wang X."/>
            <person name="Wang C.C."/>
            <person name="Yang T.C."/>
            <person name="Huo Q.B."/>
            <person name="Li W."/>
            <person name="Chen H.Y."/>
            <person name="Chen S.E."/>
            <person name="Zhou L.G."/>
            <person name="Ni X.B."/>
            <person name="Tian J.H."/>
            <person name="Sheng Y."/>
            <person name="Liu T."/>
            <person name="Pan Y.S."/>
            <person name="Xia L.Y."/>
            <person name="Li J."/>
            <person name="Zhao F."/>
            <person name="Cao W.C."/>
        </authorList>
    </citation>
    <scope>NUCLEOTIDE SEQUENCE [LARGE SCALE GENOMIC DNA]</scope>
    <source>
        <strain evidence="1">HaeL-2018</strain>
    </source>
</reference>
<proteinExistence type="predicted"/>